<dbReference type="SUPFAM" id="SSF54534">
    <property type="entry name" value="FKBP-like"/>
    <property type="match status" value="2"/>
</dbReference>
<gene>
    <name evidence="5" type="ORF">H9888_05460</name>
</gene>
<feature type="chain" id="PRO_5038504158" evidence="3">
    <location>
        <begin position="27"/>
        <end position="480"/>
    </location>
</feature>
<keyword evidence="1 3" id="KW-0732">Signal</keyword>
<dbReference type="GO" id="GO:0003755">
    <property type="term" value="F:peptidyl-prolyl cis-trans isomerase activity"/>
    <property type="evidence" value="ECO:0007669"/>
    <property type="project" value="UniProtKB-KW"/>
</dbReference>
<accession>A0A9D1QE52</accession>
<evidence type="ECO:0000259" key="4">
    <source>
        <dbReference type="PROSITE" id="PS50198"/>
    </source>
</evidence>
<dbReference type="PANTHER" id="PTHR47637:SF1">
    <property type="entry name" value="CHAPERONE SURA"/>
    <property type="match status" value="1"/>
</dbReference>
<feature type="domain" description="PpiC" evidence="4">
    <location>
        <begin position="297"/>
        <end position="417"/>
    </location>
</feature>
<evidence type="ECO:0000313" key="5">
    <source>
        <dbReference type="EMBL" id="HIW10934.1"/>
    </source>
</evidence>
<feature type="domain" description="PpiC" evidence="4">
    <location>
        <begin position="194"/>
        <end position="294"/>
    </location>
</feature>
<proteinExistence type="predicted"/>
<dbReference type="Gene3D" id="3.10.50.40">
    <property type="match status" value="2"/>
</dbReference>
<organism evidence="5 6">
    <name type="scientific">Candidatus Rikenella faecigallinarum</name>
    <dbReference type="NCBI Taxonomy" id="2838745"/>
    <lineage>
        <taxon>Bacteria</taxon>
        <taxon>Pseudomonadati</taxon>
        <taxon>Bacteroidota</taxon>
        <taxon>Bacteroidia</taxon>
        <taxon>Bacteroidales</taxon>
        <taxon>Rikenellaceae</taxon>
        <taxon>Rikenella</taxon>
    </lineage>
</organism>
<feature type="signal peptide" evidence="3">
    <location>
        <begin position="1"/>
        <end position="26"/>
    </location>
</feature>
<dbReference type="Proteomes" id="UP000823926">
    <property type="component" value="Unassembled WGS sequence"/>
</dbReference>
<sequence>MSRSTTLRLLTVSATLMLTCSLTLRAVPVDSLPQPDDPRPEYIADEVAAIVGYSHILLSDIEQTTEEVLRLRRQQGILSGRPARDEAFETLLLQKVLAEQARADSLNKDLGGGLDTQIEHQIQQMITEAGSVKALEKKYRKEVYAIKDDLKKQAEDMQLANIMQSNVMQKVNITYPEVAAFFDKLPTDSLEMVPEQYVYAQIVRFPPETEERKFEVRQQLLEFRERILNGENLGALARLYSMDPGTARNGGEWGPGDINQLVYPIVEALETLKPGKVSEIIETEYGYHIVELLSLKGNMVHFRQILLKPTFTVEETEKEMALLDSLAKAIGSDKKAFDEAVATYSMDKETNKNGGTVFNSRAAKQYFDTKYASSKFMLDNLDPQDYIPLSKLEVGELSEPYEAIDMNTGSTVYKIVRLNEVIPSHHASLSEDYEIIADFALQDKQNRELEKWMKETISKMYIWIAPEYRDYGFEYNWLKK</sequence>
<dbReference type="InterPro" id="IPR050280">
    <property type="entry name" value="OMP_Chaperone_SurA"/>
</dbReference>
<evidence type="ECO:0000313" key="6">
    <source>
        <dbReference type="Proteomes" id="UP000823926"/>
    </source>
</evidence>
<dbReference type="AlphaFoldDB" id="A0A9D1QE52"/>
<dbReference type="Pfam" id="PF00639">
    <property type="entry name" value="Rotamase"/>
    <property type="match status" value="1"/>
</dbReference>
<dbReference type="Gene3D" id="1.10.4030.10">
    <property type="entry name" value="Porin chaperone SurA, peptide-binding domain"/>
    <property type="match status" value="1"/>
</dbReference>
<dbReference type="InterPro" id="IPR027304">
    <property type="entry name" value="Trigger_fact/SurA_dom_sf"/>
</dbReference>
<dbReference type="SUPFAM" id="SSF109998">
    <property type="entry name" value="Triger factor/SurA peptide-binding domain-like"/>
    <property type="match status" value="1"/>
</dbReference>
<keyword evidence="2" id="KW-0697">Rotamase</keyword>
<name>A0A9D1QE52_9BACT</name>
<keyword evidence="2 5" id="KW-0413">Isomerase</keyword>
<evidence type="ECO:0000256" key="2">
    <source>
        <dbReference type="PROSITE-ProRule" id="PRU00278"/>
    </source>
</evidence>
<reference evidence="5" key="1">
    <citation type="journal article" date="2021" name="PeerJ">
        <title>Extensive microbial diversity within the chicken gut microbiome revealed by metagenomics and culture.</title>
        <authorList>
            <person name="Gilroy R."/>
            <person name="Ravi A."/>
            <person name="Getino M."/>
            <person name="Pursley I."/>
            <person name="Horton D.L."/>
            <person name="Alikhan N.F."/>
            <person name="Baker D."/>
            <person name="Gharbi K."/>
            <person name="Hall N."/>
            <person name="Watson M."/>
            <person name="Adriaenssens E.M."/>
            <person name="Foster-Nyarko E."/>
            <person name="Jarju S."/>
            <person name="Secka A."/>
            <person name="Antonio M."/>
            <person name="Oren A."/>
            <person name="Chaudhuri R.R."/>
            <person name="La Ragione R."/>
            <person name="Hildebrand F."/>
            <person name="Pallen M.J."/>
        </authorList>
    </citation>
    <scope>NUCLEOTIDE SEQUENCE</scope>
    <source>
        <strain evidence="5">ChiBcec15-1070</strain>
    </source>
</reference>
<reference evidence="5" key="2">
    <citation type="submission" date="2021-04" db="EMBL/GenBank/DDBJ databases">
        <authorList>
            <person name="Gilroy R."/>
        </authorList>
    </citation>
    <scope>NUCLEOTIDE SEQUENCE</scope>
    <source>
        <strain evidence="5">ChiBcec15-1070</strain>
    </source>
</reference>
<protein>
    <submittedName>
        <fullName evidence="5">Peptidylprolyl isomerase</fullName>
    </submittedName>
</protein>
<dbReference type="PANTHER" id="PTHR47637">
    <property type="entry name" value="CHAPERONE SURA"/>
    <property type="match status" value="1"/>
</dbReference>
<comment type="caution">
    <text evidence="5">The sequence shown here is derived from an EMBL/GenBank/DDBJ whole genome shotgun (WGS) entry which is preliminary data.</text>
</comment>
<dbReference type="PROSITE" id="PS50198">
    <property type="entry name" value="PPIC_PPIASE_2"/>
    <property type="match status" value="2"/>
</dbReference>
<dbReference type="InterPro" id="IPR000297">
    <property type="entry name" value="PPIase_PpiC"/>
</dbReference>
<dbReference type="InterPro" id="IPR046357">
    <property type="entry name" value="PPIase_dom_sf"/>
</dbReference>
<evidence type="ECO:0000256" key="3">
    <source>
        <dbReference type="SAM" id="SignalP"/>
    </source>
</evidence>
<dbReference type="EMBL" id="DXHL01000026">
    <property type="protein sequence ID" value="HIW10934.1"/>
    <property type="molecule type" value="Genomic_DNA"/>
</dbReference>
<evidence type="ECO:0000256" key="1">
    <source>
        <dbReference type="ARBA" id="ARBA00022729"/>
    </source>
</evidence>